<sequence>MTHLVPRILGFVLFVLGAAILLTEVMHSYTRYIRQSETYTVTSGDSQDPPKKQKQLKTFFSLYRNMDEIIEQNTDTIQPRVLNGSAHEFCNNTDHCIRPFMRHETRYRVAPDYKMAHCVVHKSMSTVITGIMCYLYNRNYYLKVDKQMNMSEWDKAALCRGDNTFRHLKSLQKKYNVSQTGGWSYSMITRDPIDRFVSGYVDRCIRVAEGSSPCNGCDKNMTCFILSEYERFKKQAIKGVLTNTFEDRHFYPQNWRCDIRSMRHKYEFIRYSSDPSQQLMEDLFKIARRQGVPENELEFIEDELTKNRKTTHTTAYSPAREFYQKRLRENPLLMEYVVRMFYHDFVILNYPFPEGF</sequence>
<accession>A0AAE8ZS97</accession>
<dbReference type="InterPro" id="IPR007669">
    <property type="entry name" value="Chst-1-like"/>
</dbReference>
<dbReference type="AlphaFoldDB" id="A0AAE8ZS97"/>
<reference evidence="1 2" key="1">
    <citation type="submission" date="2022-05" db="EMBL/GenBank/DDBJ databases">
        <title>Chromosome-level reference genomes for two strains of Caenorhabditis briggsae: an improved platform for comparative genomics.</title>
        <authorList>
            <person name="Stevens L."/>
            <person name="Andersen E.C."/>
        </authorList>
    </citation>
    <scope>NUCLEOTIDE SEQUENCE [LARGE SCALE GENOMIC DNA]</scope>
    <source>
        <strain evidence="1">QX1410_ONT</strain>
        <tissue evidence="1">Whole-organism</tissue>
    </source>
</reference>
<dbReference type="GO" id="GO:0047756">
    <property type="term" value="F:chondroitin 4-sulfotransferase activity"/>
    <property type="evidence" value="ECO:0007669"/>
    <property type="project" value="InterPro"/>
</dbReference>
<name>A0AAE8ZS97_CAEBR</name>
<evidence type="ECO:0000313" key="1">
    <source>
        <dbReference type="EMBL" id="ULT81844.1"/>
    </source>
</evidence>
<evidence type="ECO:0000313" key="2">
    <source>
        <dbReference type="Proteomes" id="UP000827892"/>
    </source>
</evidence>
<dbReference type="Pfam" id="PF03567">
    <property type="entry name" value="Sulfotransfer_2"/>
    <property type="match status" value="1"/>
</dbReference>
<protein>
    <submittedName>
        <fullName evidence="1">Uncharacterized protein</fullName>
    </submittedName>
</protein>
<proteinExistence type="predicted"/>
<dbReference type="PANTHER" id="PTHR22900:SF5">
    <property type="entry name" value="PROTEIN CBG14245"/>
    <property type="match status" value="1"/>
</dbReference>
<gene>
    <name evidence="1" type="ORF">L3Y34_011657</name>
</gene>
<dbReference type="GO" id="GO:1902884">
    <property type="term" value="P:positive regulation of response to oxidative stress"/>
    <property type="evidence" value="ECO:0007669"/>
    <property type="project" value="InterPro"/>
</dbReference>
<organism evidence="1 2">
    <name type="scientific">Caenorhabditis briggsae</name>
    <dbReference type="NCBI Taxonomy" id="6238"/>
    <lineage>
        <taxon>Eukaryota</taxon>
        <taxon>Metazoa</taxon>
        <taxon>Ecdysozoa</taxon>
        <taxon>Nematoda</taxon>
        <taxon>Chromadorea</taxon>
        <taxon>Rhabditida</taxon>
        <taxon>Rhabditina</taxon>
        <taxon>Rhabditomorpha</taxon>
        <taxon>Rhabditoidea</taxon>
        <taxon>Rhabditidae</taxon>
        <taxon>Peloderinae</taxon>
        <taxon>Caenorhabditis</taxon>
    </lineage>
</organism>
<dbReference type="GO" id="GO:0016020">
    <property type="term" value="C:membrane"/>
    <property type="evidence" value="ECO:0007669"/>
    <property type="project" value="InterPro"/>
</dbReference>
<dbReference type="EMBL" id="CP090896">
    <property type="protein sequence ID" value="ULT81844.1"/>
    <property type="molecule type" value="Genomic_DNA"/>
</dbReference>
<dbReference type="InterPro" id="IPR005331">
    <property type="entry name" value="Sulfotransferase"/>
</dbReference>
<dbReference type="PANTHER" id="PTHR22900">
    <property type="entry name" value="PROTEIN CBG14245-RELATED"/>
    <property type="match status" value="1"/>
</dbReference>
<dbReference type="Proteomes" id="UP000827892">
    <property type="component" value="Chromosome X"/>
</dbReference>
<dbReference type="GO" id="GO:0050650">
    <property type="term" value="P:chondroitin sulfate proteoglycan biosynthetic process"/>
    <property type="evidence" value="ECO:0007669"/>
    <property type="project" value="InterPro"/>
</dbReference>